<comment type="caution">
    <text evidence="1">The sequence shown here is derived from an EMBL/GenBank/DDBJ whole genome shotgun (WGS) entry which is preliminary data.</text>
</comment>
<evidence type="ECO:0008006" key="3">
    <source>
        <dbReference type="Google" id="ProtNLM"/>
    </source>
</evidence>
<dbReference type="NCBIfam" id="TIGR03712">
    <property type="entry name" value="acc_sec_asp2"/>
    <property type="match status" value="1"/>
</dbReference>
<dbReference type="OrthoDB" id="9768578at2"/>
<dbReference type="RefSeq" id="WP_057151756.1">
    <property type="nucleotide sequence ID" value="NZ_AYZM01000061.1"/>
</dbReference>
<reference evidence="1 2" key="1">
    <citation type="journal article" date="2015" name="Genome Announc.">
        <title>Expanding the biotechnology potential of lactobacilli through comparative genomics of 213 strains and associated genera.</title>
        <authorList>
            <person name="Sun Z."/>
            <person name="Harris H.M."/>
            <person name="McCann A."/>
            <person name="Guo C."/>
            <person name="Argimon S."/>
            <person name="Zhang W."/>
            <person name="Yang X."/>
            <person name="Jeffery I.B."/>
            <person name="Cooney J.C."/>
            <person name="Kagawa T.F."/>
            <person name="Liu W."/>
            <person name="Song Y."/>
            <person name="Salvetti E."/>
            <person name="Wrobel A."/>
            <person name="Rasinkangas P."/>
            <person name="Parkhill J."/>
            <person name="Rea M.C."/>
            <person name="O'Sullivan O."/>
            <person name="Ritari J."/>
            <person name="Douillard F.P."/>
            <person name="Paul Ross R."/>
            <person name="Yang R."/>
            <person name="Briner A.E."/>
            <person name="Felis G.E."/>
            <person name="de Vos W.M."/>
            <person name="Barrangou R."/>
            <person name="Klaenhammer T.R."/>
            <person name="Caufield P.W."/>
            <person name="Cui Y."/>
            <person name="Zhang H."/>
            <person name="O'Toole P.W."/>
        </authorList>
    </citation>
    <scope>NUCLEOTIDE SEQUENCE [LARGE SCALE GENOMIC DNA]</scope>
    <source>
        <strain evidence="1 2">DSM 23365</strain>
    </source>
</reference>
<dbReference type="GO" id="GO:0015031">
    <property type="term" value="P:protein transport"/>
    <property type="evidence" value="ECO:0007669"/>
    <property type="project" value="InterPro"/>
</dbReference>
<dbReference type="InterPro" id="IPR022267">
    <property type="entry name" value="Asp2"/>
</dbReference>
<protein>
    <recommendedName>
        <fullName evidence="3">Accessory secretory protein Asp2</fullName>
    </recommendedName>
</protein>
<dbReference type="InterPro" id="IPR029058">
    <property type="entry name" value="AB_hydrolase_fold"/>
</dbReference>
<evidence type="ECO:0000313" key="2">
    <source>
        <dbReference type="Proteomes" id="UP000051442"/>
    </source>
</evidence>
<dbReference type="STRING" id="1423804.FD14_GL000112"/>
<sequence length="519" mass="58679">MRTIKVVQIGGLRCDLSDTLAPEFKYYWIANDRVVDADNKLAPFEDGRLKPGFRTAIFLIAPGSRLLDDTELVAQLPAYQVIYDEHLVLAPDIEALLDVKAAQAMALLQPETVAHAINDDYFGGQTGYKLNFNEVRITPNFTGQVRQEGHNRMLYTGSFGNQPQQLLNWRQRGFVMIDYQVTVLPEAAVLSGDVTISFKFYLVDRDTNQVNKVIEKTFDDLQEPFQLPQSDKVQFVYVTVWAQGTGQISIGNCHFRRSRRQRGELMPGGVRVVDQAKMRTELLVYFNPGDMKPPLNIYFSGYRTAEGFEGAFMMQGLGSPFLLIGDPRLEGGGFYMGSAQLEADLVKTIDGYLDQLGFTHDQLILSGLSMGTYGALYYAAKLKPYAVIVGKPLVDLGTMAENERINRPGGFPTSLDNLLWHTGRADSRGVTELNRHFWAQFNTGDFENTTFAISYMKEDDYDQTAFQELFRTLKHRFPNIKLLYKGLTGRHNDDTNGIVTWFLDQYHNLLHTGFGRQVD</sequence>
<dbReference type="EMBL" id="AYZM01000061">
    <property type="protein sequence ID" value="KRN25708.1"/>
    <property type="molecule type" value="Genomic_DNA"/>
</dbReference>
<gene>
    <name evidence="1" type="ORF">FD14_GL000112</name>
</gene>
<dbReference type="ESTHER" id="9laco-a0a0r2flt3">
    <property type="family name" value="Asp2"/>
</dbReference>
<organism evidence="1 2">
    <name type="scientific">Secundilactobacillus similis DSM 23365 = JCM 2765</name>
    <dbReference type="NCBI Taxonomy" id="1423804"/>
    <lineage>
        <taxon>Bacteria</taxon>
        <taxon>Bacillati</taxon>
        <taxon>Bacillota</taxon>
        <taxon>Bacilli</taxon>
        <taxon>Lactobacillales</taxon>
        <taxon>Lactobacillaceae</taxon>
        <taxon>Secundilactobacillus</taxon>
    </lineage>
</organism>
<evidence type="ECO:0000313" key="1">
    <source>
        <dbReference type="EMBL" id="KRN25708.1"/>
    </source>
</evidence>
<dbReference type="AlphaFoldDB" id="A0A0R2FLT3"/>
<dbReference type="Pfam" id="PF16929">
    <property type="entry name" value="Asp2"/>
    <property type="match status" value="1"/>
</dbReference>
<proteinExistence type="predicted"/>
<keyword evidence="2" id="KW-1185">Reference proteome</keyword>
<dbReference type="PATRIC" id="fig|1423804.4.peg.125"/>
<dbReference type="SUPFAM" id="SSF53474">
    <property type="entry name" value="alpha/beta-Hydrolases"/>
    <property type="match status" value="1"/>
</dbReference>
<name>A0A0R2FLT3_9LACO</name>
<dbReference type="Proteomes" id="UP000051442">
    <property type="component" value="Unassembled WGS sequence"/>
</dbReference>
<accession>A0A0R2FLT3</accession>